<gene>
    <name evidence="1" type="ORF">G0U57_012319</name>
</gene>
<dbReference type="AlphaFoldDB" id="A0A8T1T704"/>
<organism evidence="1 2">
    <name type="scientific">Chelydra serpentina</name>
    <name type="common">Snapping turtle</name>
    <name type="synonym">Testudo serpentina</name>
    <dbReference type="NCBI Taxonomy" id="8475"/>
    <lineage>
        <taxon>Eukaryota</taxon>
        <taxon>Metazoa</taxon>
        <taxon>Chordata</taxon>
        <taxon>Craniata</taxon>
        <taxon>Vertebrata</taxon>
        <taxon>Euteleostomi</taxon>
        <taxon>Archelosauria</taxon>
        <taxon>Testudinata</taxon>
        <taxon>Testudines</taxon>
        <taxon>Cryptodira</taxon>
        <taxon>Durocryptodira</taxon>
        <taxon>Americhelydia</taxon>
        <taxon>Chelydroidea</taxon>
        <taxon>Chelydridae</taxon>
        <taxon>Chelydra</taxon>
    </lineage>
</organism>
<reference evidence="1 2" key="1">
    <citation type="journal article" date="2020" name="G3 (Bethesda)">
        <title>Draft Genome of the Common Snapping Turtle, Chelydra serpentina, a Model for Phenotypic Plasticity in Reptiles.</title>
        <authorList>
            <person name="Das D."/>
            <person name="Singh S.K."/>
            <person name="Bierstedt J."/>
            <person name="Erickson A."/>
            <person name="Galli G.L.J."/>
            <person name="Crossley D.A. 2nd"/>
            <person name="Rhen T."/>
        </authorList>
    </citation>
    <scope>NUCLEOTIDE SEQUENCE [LARGE SCALE GENOMIC DNA]</scope>
    <source>
        <strain evidence="1">KW</strain>
    </source>
</reference>
<dbReference type="Proteomes" id="UP000765507">
    <property type="component" value="Unassembled WGS sequence"/>
</dbReference>
<dbReference type="PANTHER" id="PTHR31751:SF7">
    <property type="entry name" value="THAP-TYPE DOMAIN-CONTAINING PROTEIN"/>
    <property type="match status" value="1"/>
</dbReference>
<dbReference type="EMBL" id="JAHGAV010000032">
    <property type="protein sequence ID" value="KAG6936554.1"/>
    <property type="molecule type" value="Genomic_DNA"/>
</dbReference>
<dbReference type="PANTHER" id="PTHR31751">
    <property type="entry name" value="SI:CH211-108C17.2-RELATED-RELATED"/>
    <property type="match status" value="1"/>
</dbReference>
<protein>
    <submittedName>
        <fullName evidence="1">Uncharacterized protein</fullName>
    </submittedName>
</protein>
<comment type="caution">
    <text evidence="1">The sequence shown here is derived from an EMBL/GenBank/DDBJ whole genome shotgun (WGS) entry which is preliminary data.</text>
</comment>
<keyword evidence="2" id="KW-1185">Reference proteome</keyword>
<name>A0A8T1T704_CHESE</name>
<evidence type="ECO:0000313" key="2">
    <source>
        <dbReference type="Proteomes" id="UP000765507"/>
    </source>
</evidence>
<accession>A0A8T1T704</accession>
<evidence type="ECO:0000313" key="1">
    <source>
        <dbReference type="EMBL" id="KAG6936554.1"/>
    </source>
</evidence>
<dbReference type="OrthoDB" id="6126851at2759"/>
<proteinExistence type="predicted"/>
<sequence>MANFMKLTFVSASTFFRMQRHFIVPTIESFWCRMKQHILEELHGKEVVIMGDGRMDGPGHSAQYCVYSFMDLETKQILAIEIVDKRKTQLNSPFMEKEAFRRGLQKLLDEQLMIKEVVTDSHIQISALQRNSPV</sequence>